<evidence type="ECO:0000259" key="13">
    <source>
        <dbReference type="SMART" id="SM00079"/>
    </source>
</evidence>
<evidence type="ECO:0000256" key="5">
    <source>
        <dbReference type="ARBA" id="ARBA00022989"/>
    </source>
</evidence>
<dbReference type="GO" id="GO:0050906">
    <property type="term" value="P:detection of stimulus involved in sensory perception"/>
    <property type="evidence" value="ECO:0007669"/>
    <property type="project" value="UniProtKB-ARBA"/>
</dbReference>
<keyword evidence="10" id="KW-1071">Ligand-gated ion channel</keyword>
<dbReference type="Gene3D" id="3.40.190.10">
    <property type="entry name" value="Periplasmic binding protein-like II"/>
    <property type="match status" value="2"/>
</dbReference>
<dbReference type="InterPro" id="IPR052192">
    <property type="entry name" value="Insect_Ionotropic_Sensory_Rcpt"/>
</dbReference>
<dbReference type="SMART" id="SM00918">
    <property type="entry name" value="Lig_chan-Glu_bd"/>
    <property type="match status" value="1"/>
</dbReference>
<dbReference type="Gene3D" id="1.10.287.70">
    <property type="match status" value="1"/>
</dbReference>
<evidence type="ECO:0000256" key="2">
    <source>
        <dbReference type="ARBA" id="ARBA00022448"/>
    </source>
</evidence>
<keyword evidence="4 12" id="KW-0812">Transmembrane</keyword>
<comment type="caution">
    <text evidence="15">The sequence shown here is derived from an EMBL/GenBank/DDBJ whole genome shotgun (WGS) entry which is preliminary data.</text>
</comment>
<keyword evidence="3" id="KW-1003">Cell membrane</keyword>
<keyword evidence="11" id="KW-0407">Ion channel</keyword>
<evidence type="ECO:0000256" key="8">
    <source>
        <dbReference type="ARBA" id="ARBA00023170"/>
    </source>
</evidence>
<dbReference type="AlphaFoldDB" id="A0AAV4DY16"/>
<feature type="transmembrane region" description="Helical" evidence="12">
    <location>
        <begin position="452"/>
        <end position="473"/>
    </location>
</feature>
<dbReference type="SMART" id="SM00079">
    <property type="entry name" value="PBPe"/>
    <property type="match status" value="1"/>
</dbReference>
<protein>
    <submittedName>
        <fullName evidence="15">Glutamate receptor</fullName>
    </submittedName>
</protein>
<dbReference type="PANTHER" id="PTHR42643:SF24">
    <property type="entry name" value="IONOTROPIC RECEPTOR 60A"/>
    <property type="match status" value="1"/>
</dbReference>
<keyword evidence="2" id="KW-0813">Transport</keyword>
<dbReference type="SUPFAM" id="SSF53850">
    <property type="entry name" value="Periplasmic binding protein-like II"/>
    <property type="match status" value="1"/>
</dbReference>
<dbReference type="PANTHER" id="PTHR42643">
    <property type="entry name" value="IONOTROPIC RECEPTOR 20A-RELATED"/>
    <property type="match status" value="1"/>
</dbReference>
<comment type="subcellular location">
    <subcellularLocation>
        <location evidence="1">Cell membrane</location>
        <topology evidence="1">Multi-pass membrane protein</topology>
    </subcellularLocation>
</comment>
<dbReference type="Pfam" id="PF10613">
    <property type="entry name" value="Lig_chan-Glu_bd"/>
    <property type="match status" value="1"/>
</dbReference>
<evidence type="ECO:0000256" key="12">
    <source>
        <dbReference type="SAM" id="Phobius"/>
    </source>
</evidence>
<feature type="domain" description="Ionotropic glutamate receptor C-terminal" evidence="13">
    <location>
        <begin position="54"/>
        <end position="429"/>
    </location>
</feature>
<organism evidence="15 16">
    <name type="scientific">Plakobranchus ocellatus</name>
    <dbReference type="NCBI Taxonomy" id="259542"/>
    <lineage>
        <taxon>Eukaryota</taxon>
        <taxon>Metazoa</taxon>
        <taxon>Spiralia</taxon>
        <taxon>Lophotrochozoa</taxon>
        <taxon>Mollusca</taxon>
        <taxon>Gastropoda</taxon>
        <taxon>Heterobranchia</taxon>
        <taxon>Euthyneura</taxon>
        <taxon>Panpulmonata</taxon>
        <taxon>Sacoglossa</taxon>
        <taxon>Placobranchoidea</taxon>
        <taxon>Plakobranchidae</taxon>
        <taxon>Plakobranchus</taxon>
    </lineage>
</organism>
<evidence type="ECO:0000256" key="11">
    <source>
        <dbReference type="ARBA" id="ARBA00023303"/>
    </source>
</evidence>
<proteinExistence type="predicted"/>
<dbReference type="InterPro" id="IPR019594">
    <property type="entry name" value="Glu/Gly-bd"/>
</dbReference>
<gene>
    <name evidence="15" type="ORF">PoB_007576300</name>
</gene>
<keyword evidence="6" id="KW-0406">Ion transport</keyword>
<evidence type="ECO:0000256" key="6">
    <source>
        <dbReference type="ARBA" id="ARBA00023065"/>
    </source>
</evidence>
<evidence type="ECO:0000256" key="4">
    <source>
        <dbReference type="ARBA" id="ARBA00022692"/>
    </source>
</evidence>
<evidence type="ECO:0000256" key="10">
    <source>
        <dbReference type="ARBA" id="ARBA00023286"/>
    </source>
</evidence>
<dbReference type="FunFam" id="3.40.190.10:FF:000024">
    <property type="entry name" value="Glutamate receptor, ionotropic, delta 1"/>
    <property type="match status" value="1"/>
</dbReference>
<evidence type="ECO:0000256" key="1">
    <source>
        <dbReference type="ARBA" id="ARBA00004651"/>
    </source>
</evidence>
<reference evidence="15 16" key="1">
    <citation type="journal article" date="2021" name="Elife">
        <title>Chloroplast acquisition without the gene transfer in kleptoplastic sea slugs, Plakobranchus ocellatus.</title>
        <authorList>
            <person name="Maeda T."/>
            <person name="Takahashi S."/>
            <person name="Yoshida T."/>
            <person name="Shimamura S."/>
            <person name="Takaki Y."/>
            <person name="Nagai Y."/>
            <person name="Toyoda A."/>
            <person name="Suzuki Y."/>
            <person name="Arimoto A."/>
            <person name="Ishii H."/>
            <person name="Satoh N."/>
            <person name="Nishiyama T."/>
            <person name="Hasebe M."/>
            <person name="Maruyama T."/>
            <person name="Minagawa J."/>
            <person name="Obokata J."/>
            <person name="Shigenobu S."/>
        </authorList>
    </citation>
    <scope>NUCLEOTIDE SEQUENCE [LARGE SCALE GENOMIC DNA]</scope>
</reference>
<dbReference type="EMBL" id="BLXT01008461">
    <property type="protein sequence ID" value="GFO49258.1"/>
    <property type="molecule type" value="Genomic_DNA"/>
</dbReference>
<keyword evidence="9" id="KW-0325">Glycoprotein</keyword>
<keyword evidence="8 15" id="KW-0675">Receptor</keyword>
<feature type="transmembrane region" description="Helical" evidence="12">
    <location>
        <begin position="214"/>
        <end position="230"/>
    </location>
</feature>
<dbReference type="Proteomes" id="UP000735302">
    <property type="component" value="Unassembled WGS sequence"/>
</dbReference>
<feature type="domain" description="Ionotropic glutamate receptor L-glutamate and glycine-binding" evidence="14">
    <location>
        <begin position="65"/>
        <end position="126"/>
    </location>
</feature>
<sequence>MPFQTNSHDLLVLTTLLYKTGRRELAKVGSVHYDWTLELQQDLFPNIKFGFNRRLFVVTTTPWTPYVYRHVTADGTVTFSGFCIDMAAELSRSLNFTIQWTEPPDGYWGNDEGNGTWNGMVGQVVRQEVDMIVAPMGITEAREAVIDFTSPFFYDDSAVIFKKPDPNETKWRTYIDIFTKEVLVSVTIALMAGFIIISLLVRAEMYVYRREHKVFANSYFGPFLYLYGAMLAQGGRNLPKSMAGRVFLSSWWLFCLVMAERTTYTPNYDCLALGTYSGNLIAVLTVTKDKPPFQTLKEMSTQDDYRFGTLGNSMWSELFKTSPRPEFQAIHRKMENFYRSDPDIYHSSTELHLNKVKQGGYAYIADKGLFSSWLATNCDLILLKEKFFPGRYGIGLPNNSVYTKIFSDQVVKLYESGLLQVWVKKWWPQQTFCRGSLVTQARALSLMDVQSSFYVLAIGFALCSVVLVLEAVYERLCQIRRDLMGRGRSCNQTSQELKPGKKDGTIYTTTSTKQSISYK</sequence>
<evidence type="ECO:0000256" key="7">
    <source>
        <dbReference type="ARBA" id="ARBA00023136"/>
    </source>
</evidence>
<name>A0AAV4DY16_9GAST</name>
<evidence type="ECO:0000256" key="9">
    <source>
        <dbReference type="ARBA" id="ARBA00023180"/>
    </source>
</evidence>
<dbReference type="InterPro" id="IPR001320">
    <property type="entry name" value="Iontro_rcpt_C"/>
</dbReference>
<keyword evidence="16" id="KW-1185">Reference proteome</keyword>
<evidence type="ECO:0000313" key="15">
    <source>
        <dbReference type="EMBL" id="GFO49258.1"/>
    </source>
</evidence>
<dbReference type="Pfam" id="PF00060">
    <property type="entry name" value="Lig_chan"/>
    <property type="match status" value="1"/>
</dbReference>
<keyword evidence="7 12" id="KW-0472">Membrane</keyword>
<keyword evidence="5 12" id="KW-1133">Transmembrane helix</keyword>
<dbReference type="GO" id="GO:0015276">
    <property type="term" value="F:ligand-gated monoatomic ion channel activity"/>
    <property type="evidence" value="ECO:0007669"/>
    <property type="project" value="InterPro"/>
</dbReference>
<evidence type="ECO:0000259" key="14">
    <source>
        <dbReference type="SMART" id="SM00918"/>
    </source>
</evidence>
<evidence type="ECO:0000313" key="16">
    <source>
        <dbReference type="Proteomes" id="UP000735302"/>
    </source>
</evidence>
<accession>A0AAV4DY16</accession>
<evidence type="ECO:0000256" key="3">
    <source>
        <dbReference type="ARBA" id="ARBA00022475"/>
    </source>
</evidence>
<feature type="transmembrane region" description="Helical" evidence="12">
    <location>
        <begin position="182"/>
        <end position="202"/>
    </location>
</feature>
<dbReference type="GO" id="GO:0005886">
    <property type="term" value="C:plasma membrane"/>
    <property type="evidence" value="ECO:0007669"/>
    <property type="project" value="UniProtKB-SubCell"/>
</dbReference>